<name>A0AAV5ATT2_9FLAO</name>
<dbReference type="Proteomes" id="UP001207736">
    <property type="component" value="Unassembled WGS sequence"/>
</dbReference>
<reference evidence="2 5" key="1">
    <citation type="submission" date="2021-11" db="EMBL/GenBank/DDBJ databases">
        <title>Draft genome sequence of Capnocytophaga sp. strain KC07075 isolated from cat oral cavity.</title>
        <authorList>
            <person name="Suzuki M."/>
            <person name="Imaoka K."/>
            <person name="Kimura M."/>
            <person name="Morikawa S."/>
            <person name="Maeda K."/>
        </authorList>
    </citation>
    <scope>NUCLEOTIDE SEQUENCE</scope>
    <source>
        <strain evidence="2">KC07075</strain>
        <strain evidence="3 5">KC07079</strain>
    </source>
</reference>
<proteinExistence type="predicted"/>
<dbReference type="InterPro" id="IPR041325">
    <property type="entry name" value="Gln_deamidase_2"/>
</dbReference>
<feature type="domain" description="Protein glutaminase" evidence="1">
    <location>
        <begin position="135"/>
        <end position="249"/>
    </location>
</feature>
<evidence type="ECO:0000313" key="5">
    <source>
        <dbReference type="Proteomes" id="UP001208692"/>
    </source>
</evidence>
<evidence type="ECO:0000259" key="1">
    <source>
        <dbReference type="Pfam" id="PF18626"/>
    </source>
</evidence>
<comment type="caution">
    <text evidence="2">The sequence shown here is derived from an EMBL/GenBank/DDBJ whole genome shotgun (WGS) entry which is preliminary data.</text>
</comment>
<evidence type="ECO:0000313" key="3">
    <source>
        <dbReference type="EMBL" id="GJM51941.1"/>
    </source>
</evidence>
<dbReference type="EMBL" id="BQKA01000033">
    <property type="protein sequence ID" value="GJM50788.1"/>
    <property type="molecule type" value="Genomic_DNA"/>
</dbReference>
<evidence type="ECO:0000313" key="4">
    <source>
        <dbReference type="Proteomes" id="UP001207736"/>
    </source>
</evidence>
<sequence length="313" mass="35618">MKNLLLVNVLIFILFFNSCSNKDKDSLILGPPRTEMKIPVGLIEEGTNMKVSFMLSHQFYTIEMNKETQSFITLIKEAIEKEKLLIFYLKAKSNEIIAVQQATEQDTKRFDALFKTKPLETKPLEKVIPDLKTLTDLFSKIKTEACSFEKRFPCITFNYPVDGCYARAHKMRQILANNGYDCEKQFLYGVLNARYDGTEPDKGGCCVSWSYHVSILVSYKDESGQVQKRIIDPSVFGQSPLLEEDWRKMCLNDSCGKSNLSSYTNTTSDVYYRSPKGTFLYDNDYKNTNCVLEIYSQTSGCSLPAPSIASCGF</sequence>
<gene>
    <name evidence="2" type="ORF">RCZ15_17610</name>
    <name evidence="3" type="ORF">RCZ16_02590</name>
</gene>
<dbReference type="Gene3D" id="3.10.620.30">
    <property type="match status" value="1"/>
</dbReference>
<protein>
    <recommendedName>
        <fullName evidence="1">Protein glutaminase domain-containing protein</fullName>
    </recommendedName>
</protein>
<dbReference type="Proteomes" id="UP001208692">
    <property type="component" value="Unassembled WGS sequence"/>
</dbReference>
<dbReference type="EMBL" id="BQKB01000007">
    <property type="protein sequence ID" value="GJM51941.1"/>
    <property type="molecule type" value="Genomic_DNA"/>
</dbReference>
<organism evidence="2 4">
    <name type="scientific">Capnocytophaga catalasegens</name>
    <dbReference type="NCBI Taxonomy" id="1004260"/>
    <lineage>
        <taxon>Bacteria</taxon>
        <taxon>Pseudomonadati</taxon>
        <taxon>Bacteroidota</taxon>
        <taxon>Flavobacteriia</taxon>
        <taxon>Flavobacteriales</taxon>
        <taxon>Flavobacteriaceae</taxon>
        <taxon>Capnocytophaga</taxon>
    </lineage>
</organism>
<dbReference type="AlphaFoldDB" id="A0AAV5ATT2"/>
<dbReference type="Gene3D" id="2.40.50.340">
    <property type="match status" value="1"/>
</dbReference>
<keyword evidence="5" id="KW-1185">Reference proteome</keyword>
<dbReference type="Pfam" id="PF18626">
    <property type="entry name" value="Gln_deamidase_2"/>
    <property type="match status" value="1"/>
</dbReference>
<dbReference type="NCBIfam" id="NF040782">
    <property type="entry name" value="PG_glutam_Chrys"/>
    <property type="match status" value="1"/>
</dbReference>
<accession>A0AAV5ATT2</accession>
<evidence type="ECO:0000313" key="2">
    <source>
        <dbReference type="EMBL" id="GJM50788.1"/>
    </source>
</evidence>
<dbReference type="RefSeq" id="WP_264845542.1">
    <property type="nucleotide sequence ID" value="NZ_BPMA01000012.1"/>
</dbReference>